<sequence>MLHPSPLLCMVNLFHALCMCGNHLSSYSSSSLSCIHEHTSHILYRLTDPFFFCRHNRKHINDPFFICILTPIPPFLVPFSTSDHFFLFGLGSFFRFMSHSLQPPSISFT</sequence>
<reference evidence="2 3" key="1">
    <citation type="submission" date="2016-05" db="EMBL/GenBank/DDBJ databases">
        <title>Genome sequencing reveals origins of a unique bacterial endosymbiosis in the earliest lineages of terrestrial Fungi.</title>
        <authorList>
            <consortium name="DOE Joint Genome Institute"/>
            <person name="Uehling J."/>
            <person name="Gryganskyi A."/>
            <person name="Hameed K."/>
            <person name="Tschaplinski T."/>
            <person name="Misztal P."/>
            <person name="Wu S."/>
            <person name="Desiro A."/>
            <person name="Vande Pol N."/>
            <person name="Du Z.-Y."/>
            <person name="Zienkiewicz A."/>
            <person name="Zienkiewicz K."/>
            <person name="Morin E."/>
            <person name="Tisserant E."/>
            <person name="Splivallo R."/>
            <person name="Hainaut M."/>
            <person name="Henrissat B."/>
            <person name="Ohm R."/>
            <person name="Kuo A."/>
            <person name="Yan J."/>
            <person name="Lipzen A."/>
            <person name="Nolan M."/>
            <person name="Labutti K."/>
            <person name="Barry K."/>
            <person name="Goldstein A."/>
            <person name="Labbe J."/>
            <person name="Schadt C."/>
            <person name="Tuskan G."/>
            <person name="Grigoriev I."/>
            <person name="Martin F."/>
            <person name="Vilgalys R."/>
            <person name="Bonito G."/>
        </authorList>
    </citation>
    <scope>NUCLEOTIDE SEQUENCE [LARGE SCALE GENOMIC DNA]</scope>
    <source>
        <strain evidence="2 3">AG-77</strain>
    </source>
</reference>
<keyword evidence="3" id="KW-1185">Reference proteome</keyword>
<name>A0A197KD43_9FUNG</name>
<gene>
    <name evidence="2" type="ORF">K457DRAFT_648530</name>
</gene>
<dbReference type="EMBL" id="KV442015">
    <property type="protein sequence ID" value="OAQ35088.1"/>
    <property type="molecule type" value="Genomic_DNA"/>
</dbReference>
<accession>A0A197KD43</accession>
<organism evidence="2 3">
    <name type="scientific">Linnemannia elongata AG-77</name>
    <dbReference type="NCBI Taxonomy" id="1314771"/>
    <lineage>
        <taxon>Eukaryota</taxon>
        <taxon>Fungi</taxon>
        <taxon>Fungi incertae sedis</taxon>
        <taxon>Mucoromycota</taxon>
        <taxon>Mortierellomycotina</taxon>
        <taxon>Mortierellomycetes</taxon>
        <taxon>Mortierellales</taxon>
        <taxon>Mortierellaceae</taxon>
        <taxon>Linnemannia</taxon>
    </lineage>
</organism>
<keyword evidence="1" id="KW-0732">Signal</keyword>
<dbReference type="AlphaFoldDB" id="A0A197KD43"/>
<proteinExistence type="predicted"/>
<evidence type="ECO:0000256" key="1">
    <source>
        <dbReference type="SAM" id="SignalP"/>
    </source>
</evidence>
<evidence type="ECO:0000313" key="2">
    <source>
        <dbReference type="EMBL" id="OAQ35088.1"/>
    </source>
</evidence>
<dbReference type="Proteomes" id="UP000078512">
    <property type="component" value="Unassembled WGS sequence"/>
</dbReference>
<evidence type="ECO:0008006" key="4">
    <source>
        <dbReference type="Google" id="ProtNLM"/>
    </source>
</evidence>
<evidence type="ECO:0000313" key="3">
    <source>
        <dbReference type="Proteomes" id="UP000078512"/>
    </source>
</evidence>
<protein>
    <recommendedName>
        <fullName evidence="4">Secreted protein</fullName>
    </recommendedName>
</protein>
<feature type="signal peptide" evidence="1">
    <location>
        <begin position="1"/>
        <end position="20"/>
    </location>
</feature>
<feature type="chain" id="PRO_5008276783" description="Secreted protein" evidence="1">
    <location>
        <begin position="21"/>
        <end position="109"/>
    </location>
</feature>